<name>A0A1T5LNX6_9BACT</name>
<dbReference type="Proteomes" id="UP000190961">
    <property type="component" value="Unassembled WGS sequence"/>
</dbReference>
<dbReference type="InterPro" id="IPR038026">
    <property type="entry name" value="MtlR-like_sf"/>
</dbReference>
<protein>
    <recommendedName>
        <fullName evidence="3">Mannitol repressor</fullName>
    </recommendedName>
</protein>
<evidence type="ECO:0000313" key="2">
    <source>
        <dbReference type="Proteomes" id="UP000190961"/>
    </source>
</evidence>
<proteinExistence type="predicted"/>
<keyword evidence="2" id="KW-1185">Reference proteome</keyword>
<dbReference type="AlphaFoldDB" id="A0A1T5LNX6"/>
<evidence type="ECO:0000313" key="1">
    <source>
        <dbReference type="EMBL" id="SKC77660.1"/>
    </source>
</evidence>
<reference evidence="1 2" key="1">
    <citation type="submission" date="2017-02" db="EMBL/GenBank/DDBJ databases">
        <authorList>
            <person name="Peterson S.W."/>
        </authorList>
    </citation>
    <scope>NUCLEOTIDE SEQUENCE [LARGE SCALE GENOMIC DNA]</scope>
    <source>
        <strain evidence="1 2">DSM 25262</strain>
    </source>
</reference>
<dbReference type="OrthoDB" id="6401736at2"/>
<dbReference type="STRING" id="688867.SAMN05660236_3620"/>
<evidence type="ECO:0008006" key="3">
    <source>
        <dbReference type="Google" id="ProtNLM"/>
    </source>
</evidence>
<organism evidence="1 2">
    <name type="scientific">Ohtaekwangia koreensis</name>
    <dbReference type="NCBI Taxonomy" id="688867"/>
    <lineage>
        <taxon>Bacteria</taxon>
        <taxon>Pseudomonadati</taxon>
        <taxon>Bacteroidota</taxon>
        <taxon>Cytophagia</taxon>
        <taxon>Cytophagales</taxon>
        <taxon>Fulvivirgaceae</taxon>
        <taxon>Ohtaekwangia</taxon>
    </lineage>
</organism>
<dbReference type="EMBL" id="FUZU01000002">
    <property type="protein sequence ID" value="SKC77660.1"/>
    <property type="molecule type" value="Genomic_DNA"/>
</dbReference>
<sequence length="166" mass="18700">MTAKKKVNNFSELYEATVSGDSLLSGFIKGHLVVEFLLVKIVEIGQPKLLDLADGLNHNRLIQLVYGLGHINDGQRDTLLLINQMRNKFAHQLTFTPTIQEIEQVLLKASNSFSDFTDGISQGLDEIKGKKSINDCDEWVFPELFVQISYDLHSVYTDLGGHMEDF</sequence>
<dbReference type="RefSeq" id="WP_079688128.1">
    <property type="nucleotide sequence ID" value="NZ_FUZU01000002.1"/>
</dbReference>
<dbReference type="SUPFAM" id="SSF158668">
    <property type="entry name" value="MtlR-like"/>
    <property type="match status" value="1"/>
</dbReference>
<accession>A0A1T5LNX6</accession>
<gene>
    <name evidence="1" type="ORF">SAMN05660236_3620</name>
</gene>